<comment type="caution">
    <text evidence="4">The sequence shown here is derived from an EMBL/GenBank/DDBJ whole genome shotgun (WGS) entry which is preliminary data.</text>
</comment>
<evidence type="ECO:0000256" key="2">
    <source>
        <dbReference type="SAM" id="MobiDB-lite"/>
    </source>
</evidence>
<keyword evidence="5" id="KW-1185">Reference proteome</keyword>
<dbReference type="InterPro" id="IPR029191">
    <property type="entry name" value="Uds1"/>
</dbReference>
<evidence type="ECO:0000259" key="3">
    <source>
        <dbReference type="Pfam" id="PF15456"/>
    </source>
</evidence>
<dbReference type="OrthoDB" id="5569911at2759"/>
<protein>
    <recommendedName>
        <fullName evidence="3">Up-regulated during septation protein 1 domain-containing protein</fullName>
    </recommendedName>
</protein>
<dbReference type="EMBL" id="JABCKI010000162">
    <property type="protein sequence ID" value="KAG5652093.1"/>
    <property type="molecule type" value="Genomic_DNA"/>
</dbReference>
<dbReference type="AlphaFoldDB" id="A0A9P7KIY7"/>
<feature type="coiled-coil region" evidence="1">
    <location>
        <begin position="731"/>
        <end position="800"/>
    </location>
</feature>
<feature type="region of interest" description="Disordered" evidence="2">
    <location>
        <begin position="1"/>
        <end position="134"/>
    </location>
</feature>
<name>A0A9P7KIY7_9AGAR</name>
<organism evidence="4 5">
    <name type="scientific">Sphagnurus paluster</name>
    <dbReference type="NCBI Taxonomy" id="117069"/>
    <lineage>
        <taxon>Eukaryota</taxon>
        <taxon>Fungi</taxon>
        <taxon>Dikarya</taxon>
        <taxon>Basidiomycota</taxon>
        <taxon>Agaricomycotina</taxon>
        <taxon>Agaricomycetes</taxon>
        <taxon>Agaricomycetidae</taxon>
        <taxon>Agaricales</taxon>
        <taxon>Tricholomatineae</taxon>
        <taxon>Lyophyllaceae</taxon>
        <taxon>Sphagnurus</taxon>
    </lineage>
</organism>
<reference evidence="4" key="2">
    <citation type="submission" date="2021-10" db="EMBL/GenBank/DDBJ databases">
        <title>Phylogenomics reveals ancestral predisposition of the termite-cultivated fungus Termitomyces towards a domesticated lifestyle.</title>
        <authorList>
            <person name="Auxier B."/>
            <person name="Grum-Grzhimaylo A."/>
            <person name="Cardenas M.E."/>
            <person name="Lodge J.D."/>
            <person name="Laessoe T."/>
            <person name="Pedersen O."/>
            <person name="Smith M.E."/>
            <person name="Kuyper T.W."/>
            <person name="Franco-Molano E.A."/>
            <person name="Baroni T.J."/>
            <person name="Aanen D.K."/>
        </authorList>
    </citation>
    <scope>NUCLEOTIDE SEQUENCE</scope>
    <source>
        <strain evidence="4">D49</strain>
    </source>
</reference>
<feature type="coiled-coil region" evidence="1">
    <location>
        <begin position="830"/>
        <end position="882"/>
    </location>
</feature>
<evidence type="ECO:0000313" key="4">
    <source>
        <dbReference type="EMBL" id="KAG5652093.1"/>
    </source>
</evidence>
<reference evidence="4" key="1">
    <citation type="submission" date="2021-02" db="EMBL/GenBank/DDBJ databases">
        <authorList>
            <person name="Nieuwenhuis M."/>
            <person name="Van De Peppel L.J.J."/>
        </authorList>
    </citation>
    <scope>NUCLEOTIDE SEQUENCE</scope>
    <source>
        <strain evidence="4">D49</strain>
    </source>
</reference>
<feature type="compositionally biased region" description="Polar residues" evidence="2">
    <location>
        <begin position="106"/>
        <end position="116"/>
    </location>
</feature>
<feature type="compositionally biased region" description="Low complexity" evidence="2">
    <location>
        <begin position="10"/>
        <end position="20"/>
    </location>
</feature>
<feature type="compositionally biased region" description="Pro residues" evidence="2">
    <location>
        <begin position="48"/>
        <end position="59"/>
    </location>
</feature>
<feature type="compositionally biased region" description="Low complexity" evidence="2">
    <location>
        <begin position="289"/>
        <end position="301"/>
    </location>
</feature>
<feature type="coiled-coil region" evidence="1">
    <location>
        <begin position="335"/>
        <end position="497"/>
    </location>
</feature>
<accession>A0A9P7KIY7</accession>
<feature type="compositionally biased region" description="Polar residues" evidence="2">
    <location>
        <begin position="32"/>
        <end position="43"/>
    </location>
</feature>
<sequence>MNGVRRLLGAAAAATSSSLPQPAPPPPPAPSDTDTVVSYSSPGASWPPQSPTVATPPTPALNFKKDPSRQRPQPQDAEPSRVSFESVFRDLPSSPSSSRTPPNPLTIRSSIPQSQKGDWRRESGGSNASGSTSTRDELLLSLLASQAVVDSREFEILASEQIDDLTKEHQLLTARLEAMSKKLTLETKIRDAAVSLAKVNAAQKKTSKQSEEQLEAANRRVDAAQQDLWRVSERAHEVHRRLLEHRAGVLSHSVRTMEKKLGVVTLNGTGPVTGEDSGYDSSSRNTLLSPTTSSMSGFSSSSRKVRFDGRHYFAGHAEAIVPRRQLSPEAAALEITSLEEKLKAATASLKAAGKKQVEMTRELSEIRMEKMEIETRMSFELQGTEEKTHALEEMTVEVRELREEKLAWAEERARLQQQAEVSETTRGATSDMDLEDARNQLREKEEEIKRIKTQWEEERQLWERRQSEAEDEKMNDLARLQQEMERIRDEDQQALQQAHTELDKGLDALRQLVTKHGIVLFSRDSSLQGLLSSVGTHLETVHNKLESHSRAEAEWESVRRKLEDDIRAGLDKRESLIRDLEAARRERSEAVPQEMPSPATKEAVLARSPILASSDSANRIIQLLTPLWNTLPSPEARAAKFNHSRQFRTGSPTQQNGASSKPVASLSELDVRSLKSLYDSTKQPASPVVGAGEFSIEAFAARVQALIQDDRALIERLLRFAQAHDLLKKNAERAQKLAQEGNTALETYQRQVRTLEERNMTMASKQAAMVEEMQELQNALERIESEKRDVEMLAAEQAETCRQLTEANNTLSARTLTLAEEAASAPEMVRKQLEGQLTETRAALEVAQDEVQAMRTSEQTQRIALLDELNSMQTENAQLRAQLRARK</sequence>
<keyword evidence="1" id="KW-0175">Coiled coil</keyword>
<feature type="compositionally biased region" description="Pro residues" evidence="2">
    <location>
        <begin position="21"/>
        <end position="30"/>
    </location>
</feature>
<feature type="domain" description="Up-regulated during septation protein 1" evidence="3">
    <location>
        <begin position="141"/>
        <end position="251"/>
    </location>
</feature>
<feature type="compositionally biased region" description="Polar residues" evidence="2">
    <location>
        <begin position="279"/>
        <end position="288"/>
    </location>
</feature>
<evidence type="ECO:0000256" key="1">
    <source>
        <dbReference type="SAM" id="Coils"/>
    </source>
</evidence>
<dbReference type="Proteomes" id="UP000717328">
    <property type="component" value="Unassembled WGS sequence"/>
</dbReference>
<proteinExistence type="predicted"/>
<feature type="coiled-coil region" evidence="1">
    <location>
        <begin position="162"/>
        <end position="234"/>
    </location>
</feature>
<gene>
    <name evidence="4" type="ORF">H0H81_006313</name>
</gene>
<dbReference type="Pfam" id="PF15456">
    <property type="entry name" value="Uds1"/>
    <property type="match status" value="1"/>
</dbReference>
<evidence type="ECO:0000313" key="5">
    <source>
        <dbReference type="Proteomes" id="UP000717328"/>
    </source>
</evidence>
<feature type="region of interest" description="Disordered" evidence="2">
    <location>
        <begin position="268"/>
        <end position="301"/>
    </location>
</feature>
<feature type="compositionally biased region" description="Low complexity" evidence="2">
    <location>
        <begin position="124"/>
        <end position="134"/>
    </location>
</feature>